<gene>
    <name evidence="2" type="primary">Dana\GF16994</name>
    <name evidence="2" type="synonym">dana_GLEANR_18262</name>
    <name evidence="2" type="ORF">GF16994</name>
</gene>
<protein>
    <submittedName>
        <fullName evidence="2">Uncharacterized protein, isoform A</fullName>
    </submittedName>
</protein>
<dbReference type="EMBL" id="CH902617">
    <property type="protein sequence ID" value="EDV42486.1"/>
    <property type="molecule type" value="Genomic_DNA"/>
</dbReference>
<organism evidence="2 3">
    <name type="scientific">Drosophila ananassae</name>
    <name type="common">Fruit fly</name>
    <dbReference type="NCBI Taxonomy" id="7217"/>
    <lineage>
        <taxon>Eukaryota</taxon>
        <taxon>Metazoa</taxon>
        <taxon>Ecdysozoa</taxon>
        <taxon>Arthropoda</taxon>
        <taxon>Hexapoda</taxon>
        <taxon>Insecta</taxon>
        <taxon>Pterygota</taxon>
        <taxon>Neoptera</taxon>
        <taxon>Endopterygota</taxon>
        <taxon>Diptera</taxon>
        <taxon>Brachycera</taxon>
        <taxon>Muscomorpha</taxon>
        <taxon>Ephydroidea</taxon>
        <taxon>Drosophilidae</taxon>
        <taxon>Drosophila</taxon>
        <taxon>Sophophora</taxon>
    </lineage>
</organism>
<dbReference type="KEGG" id="dan:6499783"/>
<keyword evidence="1" id="KW-0812">Transmembrane</keyword>
<dbReference type="HOGENOM" id="CLU_115986_0_0_1"/>
<name>B3LV14_DROAN</name>
<dbReference type="GeneID" id="6499783"/>
<keyword evidence="1" id="KW-0472">Membrane</keyword>
<sequence>MQPLKRFTQCGSLTMLFGIFIILFGVSSTALTTFGKTNNQPPPTHVPIVKGRECANHDDCTAIDRTSCVKDPNDYRFRCLCGDDSAPSGGNCPDVLKGLRHKCNSNNDCEDGMVCQYENSNRTIGVSKFMSSKTKLCLCDNDNGYVEDILHDICSGANLQALVNILMSICSLLAPFVVSAHMRKHF</sequence>
<evidence type="ECO:0000313" key="2">
    <source>
        <dbReference type="EMBL" id="EDV42486.1"/>
    </source>
</evidence>
<dbReference type="OrthoDB" id="8193455at2759"/>
<dbReference type="AlphaFoldDB" id="B3LV14"/>
<accession>B3LV14</accession>
<dbReference type="OMA" id="MMCAIEN"/>
<feature type="transmembrane region" description="Helical" evidence="1">
    <location>
        <begin position="12"/>
        <end position="34"/>
    </location>
</feature>
<dbReference type="Proteomes" id="UP000007801">
    <property type="component" value="Unassembled WGS sequence"/>
</dbReference>
<feature type="transmembrane region" description="Helical" evidence="1">
    <location>
        <begin position="161"/>
        <end position="180"/>
    </location>
</feature>
<evidence type="ECO:0000256" key="1">
    <source>
        <dbReference type="SAM" id="Phobius"/>
    </source>
</evidence>
<keyword evidence="1" id="KW-1133">Transmembrane helix</keyword>
<reference evidence="2 3" key="1">
    <citation type="journal article" date="2007" name="Nature">
        <title>Evolution of genes and genomes on the Drosophila phylogeny.</title>
        <authorList>
            <consortium name="Drosophila 12 Genomes Consortium"/>
            <person name="Clark A.G."/>
            <person name="Eisen M.B."/>
            <person name="Smith D.R."/>
            <person name="Bergman C.M."/>
            <person name="Oliver B."/>
            <person name="Markow T.A."/>
            <person name="Kaufman T.C."/>
            <person name="Kellis M."/>
            <person name="Gelbart W."/>
            <person name="Iyer V.N."/>
            <person name="Pollard D.A."/>
            <person name="Sackton T.B."/>
            <person name="Larracuente A.M."/>
            <person name="Singh N.D."/>
            <person name="Abad J.P."/>
            <person name="Abt D.N."/>
            <person name="Adryan B."/>
            <person name="Aguade M."/>
            <person name="Akashi H."/>
            <person name="Anderson W.W."/>
            <person name="Aquadro C.F."/>
            <person name="Ardell D.H."/>
            <person name="Arguello R."/>
            <person name="Artieri C.G."/>
            <person name="Barbash D.A."/>
            <person name="Barker D."/>
            <person name="Barsanti P."/>
            <person name="Batterham P."/>
            <person name="Batzoglou S."/>
            <person name="Begun D."/>
            <person name="Bhutkar A."/>
            <person name="Blanco E."/>
            <person name="Bosak S.A."/>
            <person name="Bradley R.K."/>
            <person name="Brand A.D."/>
            <person name="Brent M.R."/>
            <person name="Brooks A.N."/>
            <person name="Brown R.H."/>
            <person name="Butlin R.K."/>
            <person name="Caggese C."/>
            <person name="Calvi B.R."/>
            <person name="Bernardo de Carvalho A."/>
            <person name="Caspi A."/>
            <person name="Castrezana S."/>
            <person name="Celniker S.E."/>
            <person name="Chang J.L."/>
            <person name="Chapple C."/>
            <person name="Chatterji S."/>
            <person name="Chinwalla A."/>
            <person name="Civetta A."/>
            <person name="Clifton S.W."/>
            <person name="Comeron J.M."/>
            <person name="Costello J.C."/>
            <person name="Coyne J.A."/>
            <person name="Daub J."/>
            <person name="David R.G."/>
            <person name="Delcher A.L."/>
            <person name="Delehaunty K."/>
            <person name="Do C.B."/>
            <person name="Ebling H."/>
            <person name="Edwards K."/>
            <person name="Eickbush T."/>
            <person name="Evans J.D."/>
            <person name="Filipski A."/>
            <person name="Findeiss S."/>
            <person name="Freyhult E."/>
            <person name="Fulton L."/>
            <person name="Fulton R."/>
            <person name="Garcia A.C."/>
            <person name="Gardiner A."/>
            <person name="Garfield D.A."/>
            <person name="Garvin B.E."/>
            <person name="Gibson G."/>
            <person name="Gilbert D."/>
            <person name="Gnerre S."/>
            <person name="Godfrey J."/>
            <person name="Good R."/>
            <person name="Gotea V."/>
            <person name="Gravely B."/>
            <person name="Greenberg A.J."/>
            <person name="Griffiths-Jones S."/>
            <person name="Gross S."/>
            <person name="Guigo R."/>
            <person name="Gustafson E.A."/>
            <person name="Haerty W."/>
            <person name="Hahn M.W."/>
            <person name="Halligan D.L."/>
            <person name="Halpern A.L."/>
            <person name="Halter G.M."/>
            <person name="Han M.V."/>
            <person name="Heger A."/>
            <person name="Hillier L."/>
            <person name="Hinrichs A.S."/>
            <person name="Holmes I."/>
            <person name="Hoskins R.A."/>
            <person name="Hubisz M.J."/>
            <person name="Hultmark D."/>
            <person name="Huntley M.A."/>
            <person name="Jaffe D.B."/>
            <person name="Jagadeeshan S."/>
            <person name="Jeck W.R."/>
            <person name="Johnson J."/>
            <person name="Jones C.D."/>
            <person name="Jordan W.C."/>
            <person name="Karpen G.H."/>
            <person name="Kataoka E."/>
            <person name="Keightley P.D."/>
            <person name="Kheradpour P."/>
            <person name="Kirkness E.F."/>
            <person name="Koerich L.B."/>
            <person name="Kristiansen K."/>
            <person name="Kudrna D."/>
            <person name="Kulathinal R.J."/>
            <person name="Kumar S."/>
            <person name="Kwok R."/>
            <person name="Lander E."/>
            <person name="Langley C.H."/>
            <person name="Lapoint R."/>
            <person name="Lazzaro B.P."/>
            <person name="Lee S.J."/>
            <person name="Levesque L."/>
            <person name="Li R."/>
            <person name="Lin C.F."/>
            <person name="Lin M.F."/>
            <person name="Lindblad-Toh K."/>
            <person name="Llopart A."/>
            <person name="Long M."/>
            <person name="Low L."/>
            <person name="Lozovsky E."/>
            <person name="Lu J."/>
            <person name="Luo M."/>
            <person name="Machado C.A."/>
            <person name="Makalowski W."/>
            <person name="Marzo M."/>
            <person name="Matsuda M."/>
            <person name="Matzkin L."/>
            <person name="McAllister B."/>
            <person name="McBride C.S."/>
            <person name="McKernan B."/>
            <person name="McKernan K."/>
            <person name="Mendez-Lago M."/>
            <person name="Minx P."/>
            <person name="Mollenhauer M.U."/>
            <person name="Montooth K."/>
            <person name="Mount S.M."/>
            <person name="Mu X."/>
            <person name="Myers E."/>
            <person name="Negre B."/>
            <person name="Newfeld S."/>
            <person name="Nielsen R."/>
            <person name="Noor M.A."/>
            <person name="O'Grady P."/>
            <person name="Pachter L."/>
            <person name="Papaceit M."/>
            <person name="Parisi M.J."/>
            <person name="Parisi M."/>
            <person name="Parts L."/>
            <person name="Pedersen J.S."/>
            <person name="Pesole G."/>
            <person name="Phillippy A.M."/>
            <person name="Ponting C.P."/>
            <person name="Pop M."/>
            <person name="Porcelli D."/>
            <person name="Powell J.R."/>
            <person name="Prohaska S."/>
            <person name="Pruitt K."/>
            <person name="Puig M."/>
            <person name="Quesneville H."/>
            <person name="Ram K.R."/>
            <person name="Rand D."/>
            <person name="Rasmussen M.D."/>
            <person name="Reed L.K."/>
            <person name="Reenan R."/>
            <person name="Reily A."/>
            <person name="Remington K.A."/>
            <person name="Rieger T.T."/>
            <person name="Ritchie M.G."/>
            <person name="Robin C."/>
            <person name="Rogers Y.H."/>
            <person name="Rohde C."/>
            <person name="Rozas J."/>
            <person name="Rubenfield M.J."/>
            <person name="Ruiz A."/>
            <person name="Russo S."/>
            <person name="Salzberg S.L."/>
            <person name="Sanchez-Gracia A."/>
            <person name="Saranga D.J."/>
            <person name="Sato H."/>
            <person name="Schaeffer S.W."/>
            <person name="Schatz M.C."/>
            <person name="Schlenke T."/>
            <person name="Schwartz R."/>
            <person name="Segarra C."/>
            <person name="Singh R.S."/>
            <person name="Sirot L."/>
            <person name="Sirota M."/>
            <person name="Sisneros N.B."/>
            <person name="Smith C.D."/>
            <person name="Smith T.F."/>
            <person name="Spieth J."/>
            <person name="Stage D.E."/>
            <person name="Stark A."/>
            <person name="Stephan W."/>
            <person name="Strausberg R.L."/>
            <person name="Strempel S."/>
            <person name="Sturgill D."/>
            <person name="Sutton G."/>
            <person name="Sutton G.G."/>
            <person name="Tao W."/>
            <person name="Teichmann S."/>
            <person name="Tobari Y.N."/>
            <person name="Tomimura Y."/>
            <person name="Tsolas J.M."/>
            <person name="Valente V.L."/>
            <person name="Venter E."/>
            <person name="Venter J.C."/>
            <person name="Vicario S."/>
            <person name="Vieira F.G."/>
            <person name="Vilella A.J."/>
            <person name="Villasante A."/>
            <person name="Walenz B."/>
            <person name="Wang J."/>
            <person name="Wasserman M."/>
            <person name="Watts T."/>
            <person name="Wilson D."/>
            <person name="Wilson R.K."/>
            <person name="Wing R.A."/>
            <person name="Wolfner M.F."/>
            <person name="Wong A."/>
            <person name="Wong G.K."/>
            <person name="Wu C.I."/>
            <person name="Wu G."/>
            <person name="Yamamoto D."/>
            <person name="Yang H.P."/>
            <person name="Yang S.P."/>
            <person name="Yorke J.A."/>
            <person name="Yoshida K."/>
            <person name="Zdobnov E."/>
            <person name="Zhang P."/>
            <person name="Zhang Y."/>
            <person name="Zimin A.V."/>
            <person name="Baldwin J."/>
            <person name="Abdouelleil A."/>
            <person name="Abdulkadir J."/>
            <person name="Abebe A."/>
            <person name="Abera B."/>
            <person name="Abreu J."/>
            <person name="Acer S.C."/>
            <person name="Aftuck L."/>
            <person name="Alexander A."/>
            <person name="An P."/>
            <person name="Anderson E."/>
            <person name="Anderson S."/>
            <person name="Arachi H."/>
            <person name="Azer M."/>
            <person name="Bachantsang P."/>
            <person name="Barry A."/>
            <person name="Bayul T."/>
            <person name="Berlin A."/>
            <person name="Bessette D."/>
            <person name="Bloom T."/>
            <person name="Blye J."/>
            <person name="Boguslavskiy L."/>
            <person name="Bonnet C."/>
            <person name="Boukhgalter B."/>
            <person name="Bourzgui I."/>
            <person name="Brown A."/>
            <person name="Cahill P."/>
            <person name="Channer S."/>
            <person name="Cheshatsang Y."/>
            <person name="Chuda L."/>
            <person name="Citroen M."/>
            <person name="Collymore A."/>
            <person name="Cooke P."/>
            <person name="Costello M."/>
            <person name="D'Aco K."/>
            <person name="Daza R."/>
            <person name="De Haan G."/>
            <person name="DeGray S."/>
            <person name="DeMaso C."/>
            <person name="Dhargay N."/>
            <person name="Dooley K."/>
            <person name="Dooley E."/>
            <person name="Doricent M."/>
            <person name="Dorje P."/>
            <person name="Dorjee K."/>
            <person name="Dupes A."/>
            <person name="Elong R."/>
            <person name="Falk J."/>
            <person name="Farina A."/>
            <person name="Faro S."/>
            <person name="Ferguson D."/>
            <person name="Fisher S."/>
            <person name="Foley C.D."/>
            <person name="Franke A."/>
            <person name="Friedrich D."/>
            <person name="Gadbois L."/>
            <person name="Gearin G."/>
            <person name="Gearin C.R."/>
            <person name="Giannoukos G."/>
            <person name="Goode T."/>
            <person name="Graham J."/>
            <person name="Grandbois E."/>
            <person name="Grewal S."/>
            <person name="Gyaltsen K."/>
            <person name="Hafez N."/>
            <person name="Hagos B."/>
            <person name="Hall J."/>
            <person name="Henson C."/>
            <person name="Hollinger A."/>
            <person name="Honan T."/>
            <person name="Huard M.D."/>
            <person name="Hughes L."/>
            <person name="Hurhula B."/>
            <person name="Husby M.E."/>
            <person name="Kamat A."/>
            <person name="Kanga B."/>
            <person name="Kashin S."/>
            <person name="Khazanovich D."/>
            <person name="Kisner P."/>
            <person name="Lance K."/>
            <person name="Lara M."/>
            <person name="Lee W."/>
            <person name="Lennon N."/>
            <person name="Letendre F."/>
            <person name="LeVine R."/>
            <person name="Lipovsky A."/>
            <person name="Liu X."/>
            <person name="Liu J."/>
            <person name="Liu S."/>
            <person name="Lokyitsang T."/>
            <person name="Lokyitsang Y."/>
            <person name="Lubonja R."/>
            <person name="Lui A."/>
            <person name="MacDonald P."/>
            <person name="Magnisalis V."/>
            <person name="Maru K."/>
            <person name="Matthews C."/>
            <person name="McCusker W."/>
            <person name="McDonough S."/>
            <person name="Mehta T."/>
            <person name="Meldrim J."/>
            <person name="Meneus L."/>
            <person name="Mihai O."/>
            <person name="Mihalev A."/>
            <person name="Mihova T."/>
            <person name="Mittelman R."/>
            <person name="Mlenga V."/>
            <person name="Montmayeur A."/>
            <person name="Mulrain L."/>
            <person name="Navidi A."/>
            <person name="Naylor J."/>
            <person name="Negash T."/>
            <person name="Nguyen T."/>
            <person name="Nguyen N."/>
            <person name="Nicol R."/>
            <person name="Norbu C."/>
            <person name="Norbu N."/>
            <person name="Novod N."/>
            <person name="O'Neill B."/>
            <person name="Osman S."/>
            <person name="Markiewicz E."/>
            <person name="Oyono O.L."/>
            <person name="Patti C."/>
            <person name="Phunkhang P."/>
            <person name="Pierre F."/>
            <person name="Priest M."/>
            <person name="Raghuraman S."/>
            <person name="Rege F."/>
            <person name="Reyes R."/>
            <person name="Rise C."/>
            <person name="Rogov P."/>
            <person name="Ross K."/>
            <person name="Ryan E."/>
            <person name="Settipalli S."/>
            <person name="Shea T."/>
            <person name="Sherpa N."/>
            <person name="Shi L."/>
            <person name="Shih D."/>
            <person name="Sparrow T."/>
            <person name="Spaulding J."/>
            <person name="Stalker J."/>
            <person name="Stange-Thomann N."/>
            <person name="Stavropoulos S."/>
            <person name="Stone C."/>
            <person name="Strader C."/>
            <person name="Tesfaye S."/>
            <person name="Thomson T."/>
            <person name="Thoulutsang Y."/>
            <person name="Thoulutsang D."/>
            <person name="Topham K."/>
            <person name="Topping I."/>
            <person name="Tsamla T."/>
            <person name="Vassiliev H."/>
            <person name="Vo A."/>
            <person name="Wangchuk T."/>
            <person name="Wangdi T."/>
            <person name="Weiand M."/>
            <person name="Wilkinson J."/>
            <person name="Wilson A."/>
            <person name="Yadav S."/>
            <person name="Young G."/>
            <person name="Yu Q."/>
            <person name="Zembek L."/>
            <person name="Zhong D."/>
            <person name="Zimmer A."/>
            <person name="Zwirko Z."/>
            <person name="Jaffe D.B."/>
            <person name="Alvarez P."/>
            <person name="Brockman W."/>
            <person name="Butler J."/>
            <person name="Chin C."/>
            <person name="Gnerre S."/>
            <person name="Grabherr M."/>
            <person name="Kleber M."/>
            <person name="Mauceli E."/>
            <person name="MacCallum I."/>
        </authorList>
    </citation>
    <scope>NUCLEOTIDE SEQUENCE [LARGE SCALE GENOMIC DNA]</scope>
    <source>
        <strain evidence="3">Tucson 14024-0371.13</strain>
    </source>
</reference>
<dbReference type="PhylomeDB" id="B3LV14"/>
<keyword evidence="3" id="KW-1185">Reference proteome</keyword>
<dbReference type="CTD" id="42961"/>
<proteinExistence type="predicted"/>
<evidence type="ECO:0000313" key="3">
    <source>
        <dbReference type="Proteomes" id="UP000007801"/>
    </source>
</evidence>
<dbReference type="eggNOG" id="ENOG502SBEP">
    <property type="taxonomic scope" value="Eukaryota"/>
</dbReference>